<evidence type="ECO:0000256" key="2">
    <source>
        <dbReference type="ARBA" id="ARBA00005852"/>
    </source>
</evidence>
<accession>A0A6I9RJR1</accession>
<keyword evidence="4 6" id="KW-1133">Transmembrane helix</keyword>
<dbReference type="GO" id="GO:0016020">
    <property type="term" value="C:membrane"/>
    <property type="evidence" value="ECO:0007669"/>
    <property type="project" value="UniProtKB-SubCell"/>
</dbReference>
<keyword evidence="7" id="KW-1185">Reference proteome</keyword>
<name>A0A6I9RJR1_ELAGV</name>
<dbReference type="PANTHER" id="PTHR33596">
    <property type="entry name" value="COLD-REGULATED 413 PLASMA MEMBRANE PROTEIN 2"/>
    <property type="match status" value="1"/>
</dbReference>
<protein>
    <submittedName>
        <fullName evidence="8">Cold-regulated 413 inner membrane protein 1, chloroplastic isoform X1</fullName>
    </submittedName>
</protein>
<dbReference type="InterPro" id="IPR008892">
    <property type="entry name" value="COR413"/>
</dbReference>
<dbReference type="AlphaFoldDB" id="A0A6I9RJR1"/>
<dbReference type="Proteomes" id="UP000504607">
    <property type="component" value="Chromosome 6"/>
</dbReference>
<evidence type="ECO:0000256" key="1">
    <source>
        <dbReference type="ARBA" id="ARBA00004141"/>
    </source>
</evidence>
<dbReference type="PANTHER" id="PTHR33596:SF17">
    <property type="entry name" value="COLD-REGULATED 413 INNER MEMBRANE PROTEIN 1, CHLOROPLASTIC-RELATED"/>
    <property type="match status" value="1"/>
</dbReference>
<evidence type="ECO:0000256" key="3">
    <source>
        <dbReference type="ARBA" id="ARBA00022692"/>
    </source>
</evidence>
<dbReference type="GeneID" id="105047190"/>
<dbReference type="InParanoid" id="A0A6I9RJR1"/>
<evidence type="ECO:0000313" key="8">
    <source>
        <dbReference type="RefSeq" id="XP_010924308.1"/>
    </source>
</evidence>
<reference evidence="8" key="1">
    <citation type="submission" date="2025-08" db="UniProtKB">
        <authorList>
            <consortium name="RefSeq"/>
        </authorList>
    </citation>
    <scope>IDENTIFICATION</scope>
</reference>
<keyword evidence="3 6" id="KW-0812">Transmembrane</keyword>
<comment type="subcellular location">
    <subcellularLocation>
        <location evidence="1">Membrane</location>
        <topology evidence="1">Multi-pass membrane protein</topology>
    </subcellularLocation>
</comment>
<evidence type="ECO:0000313" key="7">
    <source>
        <dbReference type="Proteomes" id="UP000504607"/>
    </source>
</evidence>
<proteinExistence type="inferred from homology"/>
<feature type="transmembrane region" description="Helical" evidence="6">
    <location>
        <begin position="215"/>
        <end position="234"/>
    </location>
</feature>
<dbReference type="KEGG" id="egu:105047190"/>
<comment type="similarity">
    <text evidence="2">Belongs to the Cold-regulated 413 protein family.</text>
</comment>
<gene>
    <name evidence="8" type="primary">LOC105047190</name>
</gene>
<dbReference type="OrthoDB" id="1928310at2759"/>
<organism evidence="7 8">
    <name type="scientific">Elaeis guineensis var. tenera</name>
    <name type="common">Oil palm</name>
    <dbReference type="NCBI Taxonomy" id="51953"/>
    <lineage>
        <taxon>Eukaryota</taxon>
        <taxon>Viridiplantae</taxon>
        <taxon>Streptophyta</taxon>
        <taxon>Embryophyta</taxon>
        <taxon>Tracheophyta</taxon>
        <taxon>Spermatophyta</taxon>
        <taxon>Magnoliopsida</taxon>
        <taxon>Liliopsida</taxon>
        <taxon>Arecaceae</taxon>
        <taxon>Arecoideae</taxon>
        <taxon>Cocoseae</taxon>
        <taxon>Elaeidinae</taxon>
        <taxon>Elaeis</taxon>
    </lineage>
</organism>
<feature type="transmembrane region" description="Helical" evidence="6">
    <location>
        <begin position="185"/>
        <end position="203"/>
    </location>
</feature>
<evidence type="ECO:0000256" key="4">
    <source>
        <dbReference type="ARBA" id="ARBA00022989"/>
    </source>
</evidence>
<evidence type="ECO:0000256" key="6">
    <source>
        <dbReference type="SAM" id="Phobius"/>
    </source>
</evidence>
<dbReference type="FunCoup" id="A0A6I9RJR1">
    <property type="interactions" value="1457"/>
</dbReference>
<dbReference type="Pfam" id="PF05562">
    <property type="entry name" value="WCOR413"/>
    <property type="match status" value="1"/>
</dbReference>
<dbReference type="RefSeq" id="XP_010924308.1">
    <property type="nucleotide sequence ID" value="XM_010926006.3"/>
</dbReference>
<keyword evidence="5 6" id="KW-0472">Membrane</keyword>
<sequence>MSLVQLAFPSVSFATSIPPPELKPKNTNPTFSRLNGITTRSGRPDSLLRVVFPAWSSSRRQRRQCRGVVCYATPVSPQTLQWVSAVSAAKIKKETRRVCQKKEGVLMLAKGTTIQKSFLVPLFALQAPTSIISWIKGEYGTWTVFLALLLRLFYFIPGELVLPFLTMLLVIVAPYQAMNLRGTQAGTIMSLAIAGLLAFQHFSRIGSLRRAFDQGSIVATLAVICTFIVPCLFLL</sequence>
<feature type="transmembrane region" description="Helical" evidence="6">
    <location>
        <begin position="141"/>
        <end position="173"/>
    </location>
</feature>
<evidence type="ECO:0000256" key="5">
    <source>
        <dbReference type="ARBA" id="ARBA00023136"/>
    </source>
</evidence>